<feature type="transmembrane region" description="Helical" evidence="2">
    <location>
        <begin position="17"/>
        <end position="38"/>
    </location>
</feature>
<proteinExistence type="predicted"/>
<organism evidence="3 4">
    <name type="scientific">Spiroplasma corruscae</name>
    <dbReference type="NCBI Taxonomy" id="216934"/>
    <lineage>
        <taxon>Bacteria</taxon>
        <taxon>Bacillati</taxon>
        <taxon>Mycoplasmatota</taxon>
        <taxon>Mollicutes</taxon>
        <taxon>Entomoplasmatales</taxon>
        <taxon>Spiroplasmataceae</taxon>
        <taxon>Spiroplasma</taxon>
    </lineage>
</organism>
<dbReference type="EMBL" id="CP022536">
    <property type="protein sequence ID" value="ASP28805.1"/>
    <property type="molecule type" value="Genomic_DNA"/>
</dbReference>
<feature type="transmembrane region" description="Helical" evidence="2">
    <location>
        <begin position="365"/>
        <end position="384"/>
    </location>
</feature>
<keyword evidence="4" id="KW-1185">Reference proteome</keyword>
<feature type="compositionally biased region" description="Low complexity" evidence="1">
    <location>
        <begin position="422"/>
        <end position="438"/>
    </location>
</feature>
<dbReference type="NCBIfam" id="NF045889">
    <property type="entry name" value="ICE_Mbov_0396_TM"/>
    <property type="match status" value="1"/>
</dbReference>
<keyword evidence="2" id="KW-1133">Transmembrane helix</keyword>
<sequence>MFLDENDRLAIKHKKTIIYSFILGILLLMLFITLVFVLKNKNNNFLEEKLFKINEYSTKDGDEKPGWLGQLIEDIAKKLGDMIKTIINAEYITKILFAILYEIAVAPVIILVSGFSSIMQIIGGEAFISILFSDGDFIDGLPNSFIIMMVFAPMIFLILILIQAILILCDLSGKRRDKVVKSLGGGAKAAALIIGLPCAFFMISWVINIIILVMNKAIISSDIADQKYFLGDAIFKTGFLGSAPDLNGDSFSQRYFVDAFSKIINSKESYLPFMSFILAITIGFSIAGLAISIFKVFYELFILFLFGIIIIPTYVLDNGKKFAIYKNQVIGKFWVIGVTLVGWNAFLGFYPIILNGINKLVPVSILEFKMLVTAAVLTAGVMFTNQIPTMFAAYTNESVGQTEGVNAIKNKYNSSQQKVKSVVGKFSGSGKKSDSGSGRVMGSS</sequence>
<evidence type="ECO:0000313" key="3">
    <source>
        <dbReference type="EMBL" id="ASP28805.1"/>
    </source>
</evidence>
<accession>A0A222EQE3</accession>
<geneLocation type="plasmid" evidence="3 4">
    <name>unnamed</name>
</geneLocation>
<feature type="transmembrane region" description="Helical" evidence="2">
    <location>
        <begin position="329"/>
        <end position="353"/>
    </location>
</feature>
<dbReference type="KEGG" id="scou:SCORR_v1c10330"/>
<keyword evidence="2" id="KW-0472">Membrane</keyword>
<feature type="transmembrane region" description="Helical" evidence="2">
    <location>
        <begin position="91"/>
        <end position="112"/>
    </location>
</feature>
<dbReference type="AlphaFoldDB" id="A0A222EQE3"/>
<feature type="transmembrane region" description="Helical" evidence="2">
    <location>
        <begin position="270"/>
        <end position="294"/>
    </location>
</feature>
<keyword evidence="3" id="KW-0614">Plasmid</keyword>
<dbReference type="NCBIfam" id="NF045848">
    <property type="entry name" value="MMCAP2_0566_fam"/>
    <property type="match status" value="1"/>
</dbReference>
<name>A0A222EQE3_9MOLU</name>
<dbReference type="RefSeq" id="WP_094049964.1">
    <property type="nucleotide sequence ID" value="NZ_CP022536.1"/>
</dbReference>
<protein>
    <submittedName>
        <fullName evidence="3">Uncharacterized protein</fullName>
    </submittedName>
</protein>
<gene>
    <name evidence="3" type="ORF">SCORR_v1c10330</name>
</gene>
<reference evidence="3 4" key="1">
    <citation type="submission" date="2017-07" db="EMBL/GenBank/DDBJ databases">
        <title>Complete genome sequence of Spiroplasma corruscae EC-1 (DSM 19793).</title>
        <authorList>
            <person name="Tsai Y.-M."/>
            <person name="Lo W.-S."/>
            <person name="Kuo C.-H."/>
        </authorList>
    </citation>
    <scope>NUCLEOTIDE SEQUENCE [LARGE SCALE GENOMIC DNA]</scope>
    <source>
        <strain evidence="3 4">EC-1</strain>
        <plasmid evidence="3 4">unnamed</plasmid>
    </source>
</reference>
<feature type="transmembrane region" description="Helical" evidence="2">
    <location>
        <begin position="145"/>
        <end position="169"/>
    </location>
</feature>
<feature type="transmembrane region" description="Helical" evidence="2">
    <location>
        <begin position="300"/>
        <end position="317"/>
    </location>
</feature>
<keyword evidence="2" id="KW-0812">Transmembrane</keyword>
<evidence type="ECO:0000256" key="2">
    <source>
        <dbReference type="SAM" id="Phobius"/>
    </source>
</evidence>
<evidence type="ECO:0000256" key="1">
    <source>
        <dbReference type="SAM" id="MobiDB-lite"/>
    </source>
</evidence>
<dbReference type="Proteomes" id="UP000203229">
    <property type="component" value="Plasmid unnamed"/>
</dbReference>
<evidence type="ECO:0000313" key="4">
    <source>
        <dbReference type="Proteomes" id="UP000203229"/>
    </source>
</evidence>
<feature type="transmembrane region" description="Helical" evidence="2">
    <location>
        <begin position="189"/>
        <end position="213"/>
    </location>
</feature>
<feature type="region of interest" description="Disordered" evidence="1">
    <location>
        <begin position="422"/>
        <end position="444"/>
    </location>
</feature>